<dbReference type="Gene3D" id="1.20.120.1760">
    <property type="match status" value="1"/>
</dbReference>
<accession>A0A126QY15</accession>
<dbReference type="GO" id="GO:0005886">
    <property type="term" value="C:plasma membrane"/>
    <property type="evidence" value="ECO:0007669"/>
    <property type="project" value="UniProtKB-SubCell"/>
</dbReference>
<evidence type="ECO:0000313" key="5">
    <source>
        <dbReference type="Proteomes" id="UP000066376"/>
    </source>
</evidence>
<dbReference type="InterPro" id="IPR044270">
    <property type="entry name" value="AIP_synthase"/>
</dbReference>
<dbReference type="GeneID" id="28488471"/>
<reference evidence="5" key="2">
    <citation type="submission" date="2016-02" db="EMBL/GenBank/DDBJ databases">
        <title>The draft genome sequence of the rumen methanogen Methanobrevibacter olleyae YLM1.</title>
        <authorList>
            <consortium name="New Zealand Agricultural Greenhouse Gas Research Centre/Pastoral Greenhouse Gas Research Consortium"/>
            <person name="Kelly W.J."/>
            <person name="Li D."/>
            <person name="Lambie S.C."/>
            <person name="Attwood G.T."/>
            <person name="Altermann E."/>
            <person name="Leahy S.C."/>
        </authorList>
    </citation>
    <scope>NUCLEOTIDE SEQUENCE [LARGE SCALE GENOMIC DNA]</scope>
    <source>
        <strain evidence="5">YLM1</strain>
    </source>
</reference>
<feature type="transmembrane region" description="Helical" evidence="2">
    <location>
        <begin position="144"/>
        <end position="177"/>
    </location>
</feature>
<comment type="catalytic activity">
    <reaction evidence="2">
        <text>CDP-2,3-bis-O-(phytanyl)-sn-glycerol + 1D-myo-inositol 3-phosphate = saturated 1-archaetidyl-1D-myo-inositol 3-phosphate + CMP + H(+)</text>
        <dbReference type="Rhea" id="RHEA:36823"/>
        <dbReference type="ChEBI" id="CHEBI:15378"/>
        <dbReference type="ChEBI" id="CHEBI:58401"/>
        <dbReference type="ChEBI" id="CHEBI:60377"/>
        <dbReference type="ChEBI" id="CHEBI:74004"/>
        <dbReference type="ChEBI" id="CHEBI:74006"/>
        <dbReference type="EC" id="2.7.8.39"/>
    </reaction>
</comment>
<evidence type="ECO:0000256" key="2">
    <source>
        <dbReference type="HAMAP-Rule" id="MF_02242"/>
    </source>
</evidence>
<keyword evidence="2" id="KW-0479">Metal-binding</keyword>
<proteinExistence type="inferred from homology"/>
<dbReference type="EC" id="2.7.8.39" evidence="2"/>
<dbReference type="GO" id="GO:0016780">
    <property type="term" value="F:phosphotransferase activity, for other substituted phosphate groups"/>
    <property type="evidence" value="ECO:0007669"/>
    <property type="project" value="UniProtKB-UniRule"/>
</dbReference>
<dbReference type="PATRIC" id="fig|294671.3.peg.177"/>
<dbReference type="KEGG" id="mol:YLM1_0176"/>
<dbReference type="STRING" id="294671.YLM1_0176"/>
<keyword evidence="2" id="KW-0472">Membrane</keyword>
<feature type="binding site" evidence="2">
    <location>
        <position position="64"/>
    </location>
    <ligand>
        <name>Mg(2+)</name>
        <dbReference type="ChEBI" id="CHEBI:18420"/>
        <label>1</label>
    </ligand>
</feature>
<keyword evidence="2" id="KW-1133">Transmembrane helix</keyword>
<dbReference type="EMBL" id="CP014265">
    <property type="protein sequence ID" value="AMK14736.1"/>
    <property type="molecule type" value="Genomic_DNA"/>
</dbReference>
<comment type="pathway">
    <text evidence="2">Lipid metabolism; phospholipid metabolism.</text>
</comment>
<dbReference type="GO" id="GO:0008654">
    <property type="term" value="P:phospholipid biosynthetic process"/>
    <property type="evidence" value="ECO:0007669"/>
    <property type="project" value="UniProtKB-UniRule"/>
</dbReference>
<comment type="subcellular location">
    <subcellularLocation>
        <location evidence="2">Cell membrane</location>
        <topology evidence="2">Multi-pass membrane protein</topology>
    </subcellularLocation>
</comment>
<sequence>MLNNLRPLLTKILEPLASRLNMNPNIFTIISPFIAIISAYFFAGGNLLVGALFILLSGFLDVVDGAVARYHNRTSPFGAFLDSTMDRFADAIIFIGIIFGGYCHWFVGILAIHSSITVSYVRARAESQGIECNIGIAERAVRLIILILAAAIASIFNSNIIFTYCIYILVILSYFTVAQRVLHVFKSLNSQAVQRRRL</sequence>
<feature type="transmembrane region" description="Helical" evidence="2">
    <location>
        <begin position="88"/>
        <end position="112"/>
    </location>
</feature>
<keyword evidence="2" id="KW-1003">Cell membrane</keyword>
<evidence type="ECO:0000313" key="4">
    <source>
        <dbReference type="EMBL" id="AMK14736.1"/>
    </source>
</evidence>
<comment type="cofactor">
    <cofactor evidence="2">
        <name>Mn(2+)</name>
        <dbReference type="ChEBI" id="CHEBI:29035"/>
    </cofactor>
    <cofactor evidence="2">
        <name>Mg(2+)</name>
        <dbReference type="ChEBI" id="CHEBI:18420"/>
    </cofactor>
    <text evidence="2">Binds 2 Mg(2+) or Mn(2+) ions per subunit.</text>
</comment>
<gene>
    <name evidence="4" type="ORF">YLM1_0176</name>
</gene>
<keyword evidence="2" id="KW-0444">Lipid biosynthesis</keyword>
<feature type="binding site" evidence="2">
    <location>
        <position position="86"/>
    </location>
    <ligand>
        <name>Mg(2+)</name>
        <dbReference type="ChEBI" id="CHEBI:18420"/>
        <label>2</label>
    </ligand>
</feature>
<dbReference type="InterPro" id="IPR054868">
    <property type="entry name" value="archin_ph_syn"/>
</dbReference>
<dbReference type="InterPro" id="IPR043130">
    <property type="entry name" value="CDP-OH_PTrfase_TM_dom"/>
</dbReference>
<dbReference type="InterPro" id="IPR048254">
    <property type="entry name" value="CDP_ALCOHOL_P_TRANSF_CS"/>
</dbReference>
<reference evidence="4 5" key="1">
    <citation type="journal article" date="2016" name="Genome Announc.">
        <title>Draft Genome Sequence of the Rumen Methanogen Methanobrevibacter olleyae YLM1.</title>
        <authorList>
            <person name="Kelly W.J."/>
            <person name="Li D."/>
            <person name="Lambie S.C."/>
            <person name="Cox F."/>
            <person name="Attwood G.T."/>
            <person name="Altermann E."/>
            <person name="Leahy S.C."/>
        </authorList>
    </citation>
    <scope>NUCLEOTIDE SEQUENCE [LARGE SCALE GENOMIC DNA]</scope>
    <source>
        <strain evidence="4 5">YLM1</strain>
    </source>
</reference>
<feature type="binding site" evidence="2">
    <location>
        <position position="61"/>
    </location>
    <ligand>
        <name>Mg(2+)</name>
        <dbReference type="ChEBI" id="CHEBI:18420"/>
        <label>2</label>
    </ligand>
</feature>
<feature type="active site" description="Proton acceptor" evidence="2">
    <location>
        <position position="86"/>
    </location>
</feature>
<dbReference type="InterPro" id="IPR000462">
    <property type="entry name" value="CDP-OH_P_trans"/>
</dbReference>
<dbReference type="Proteomes" id="UP000066376">
    <property type="component" value="Chromosome"/>
</dbReference>
<keyword evidence="2" id="KW-0812">Transmembrane</keyword>
<dbReference type="NCBIfam" id="NF040950">
    <property type="entry name" value="archin_ph_syn"/>
    <property type="match status" value="1"/>
</dbReference>
<evidence type="ECO:0000256" key="3">
    <source>
        <dbReference type="RuleBase" id="RU003750"/>
    </source>
</evidence>
<keyword evidence="2" id="KW-0443">Lipid metabolism</keyword>
<protein>
    <recommendedName>
        <fullName evidence="2">Archaetidylinositol phosphate synthase</fullName>
        <shortName evidence="2">AIP synthase</shortName>
        <ecNumber evidence="2">2.7.8.39</ecNumber>
    </recommendedName>
</protein>
<keyword evidence="2" id="KW-1208">Phospholipid metabolism</keyword>
<dbReference type="RefSeq" id="WP_067145399.1">
    <property type="nucleotide sequence ID" value="NZ_CP014265.1"/>
</dbReference>
<feature type="binding site" evidence="2">
    <location>
        <position position="61"/>
    </location>
    <ligand>
        <name>Mg(2+)</name>
        <dbReference type="ChEBI" id="CHEBI:18420"/>
        <label>1</label>
    </ligand>
</feature>
<comment type="function">
    <text evidence="2">Catalyzes the formation of archaetidylinositol phosphate (AIP) from CDP-archaeol (CDP-ArOH or CDP-2,3-bis-(O-phytanyl)-sn-glycerol) and 1L-myo-inositol 1-phosphate (IP or 1D-myo-inositol 3-phosphate). AIP is a precursor of archaetidyl-myo-inositol (AI), an ether-type inositol phospholipid ubiquitously distributed in archaea membranes and essential for glycolipid biosynthesis in archaea.</text>
</comment>
<organism evidence="4 5">
    <name type="scientific">Methanobrevibacter olleyae</name>
    <dbReference type="NCBI Taxonomy" id="294671"/>
    <lineage>
        <taxon>Archaea</taxon>
        <taxon>Methanobacteriati</taxon>
        <taxon>Methanobacteriota</taxon>
        <taxon>Methanomada group</taxon>
        <taxon>Methanobacteria</taxon>
        <taxon>Methanobacteriales</taxon>
        <taxon>Methanobacteriaceae</taxon>
        <taxon>Methanobrevibacter</taxon>
    </lineage>
</organism>
<keyword evidence="2" id="KW-0460">Magnesium</keyword>
<dbReference type="Pfam" id="PF01066">
    <property type="entry name" value="CDP-OH_P_transf"/>
    <property type="match status" value="1"/>
</dbReference>
<feature type="binding site" evidence="2">
    <location>
        <position position="82"/>
    </location>
    <ligand>
        <name>Mg(2+)</name>
        <dbReference type="ChEBI" id="CHEBI:18420"/>
        <label>2</label>
    </ligand>
</feature>
<feature type="binding site" evidence="2">
    <location>
        <position position="82"/>
    </location>
    <ligand>
        <name>Mg(2+)</name>
        <dbReference type="ChEBI" id="CHEBI:18420"/>
        <label>1</label>
    </ligand>
</feature>
<comment type="caution">
    <text evidence="2">Lacks conserved residue(s) required for the propagation of feature annotation.</text>
</comment>
<evidence type="ECO:0000256" key="1">
    <source>
        <dbReference type="ARBA" id="ARBA00022679"/>
    </source>
</evidence>
<name>A0A126QY15_METOL</name>
<comment type="similarity">
    <text evidence="2 3">Belongs to the CDP-alcohol phosphatidyltransferase class-I family.</text>
</comment>
<dbReference type="PROSITE" id="PS00379">
    <property type="entry name" value="CDP_ALCOHOL_P_TRANSF"/>
    <property type="match status" value="1"/>
</dbReference>
<dbReference type="UniPathway" id="UPA00085"/>
<dbReference type="HAMAP" id="MF_02242">
    <property type="entry name" value="AIP_synthase"/>
    <property type="match status" value="1"/>
</dbReference>
<keyword evidence="5" id="KW-1185">Reference proteome</keyword>
<dbReference type="GO" id="GO:0000287">
    <property type="term" value="F:magnesium ion binding"/>
    <property type="evidence" value="ECO:0007669"/>
    <property type="project" value="UniProtKB-UniRule"/>
</dbReference>
<keyword evidence="2" id="KW-0464">Manganese</keyword>
<dbReference type="AlphaFoldDB" id="A0A126QY15"/>
<keyword evidence="1 2" id="KW-0808">Transferase</keyword>